<organism evidence="2 3">
    <name type="scientific">Paramecium octaurelia</name>
    <dbReference type="NCBI Taxonomy" id="43137"/>
    <lineage>
        <taxon>Eukaryota</taxon>
        <taxon>Sar</taxon>
        <taxon>Alveolata</taxon>
        <taxon>Ciliophora</taxon>
        <taxon>Intramacronucleata</taxon>
        <taxon>Oligohymenophorea</taxon>
        <taxon>Peniculida</taxon>
        <taxon>Parameciidae</taxon>
        <taxon>Paramecium</taxon>
    </lineage>
</organism>
<feature type="transmembrane region" description="Helical" evidence="1">
    <location>
        <begin position="99"/>
        <end position="117"/>
    </location>
</feature>
<keyword evidence="1" id="KW-0472">Membrane</keyword>
<evidence type="ECO:0000313" key="2">
    <source>
        <dbReference type="EMBL" id="CAD8184706.1"/>
    </source>
</evidence>
<gene>
    <name evidence="2" type="ORF">POCTA_138.1.T0840012</name>
</gene>
<protein>
    <recommendedName>
        <fullName evidence="4">Transmembrane protein</fullName>
    </recommendedName>
</protein>
<accession>A0A8S1WFG9</accession>
<evidence type="ECO:0008006" key="4">
    <source>
        <dbReference type="Google" id="ProtNLM"/>
    </source>
</evidence>
<keyword evidence="1" id="KW-1133">Transmembrane helix</keyword>
<proteinExistence type="predicted"/>
<keyword evidence="1" id="KW-0812">Transmembrane</keyword>
<dbReference type="Proteomes" id="UP000683925">
    <property type="component" value="Unassembled WGS sequence"/>
</dbReference>
<reference evidence="2" key="1">
    <citation type="submission" date="2021-01" db="EMBL/GenBank/DDBJ databases">
        <authorList>
            <consortium name="Genoscope - CEA"/>
            <person name="William W."/>
        </authorList>
    </citation>
    <scope>NUCLEOTIDE SEQUENCE</scope>
</reference>
<evidence type="ECO:0000313" key="3">
    <source>
        <dbReference type="Proteomes" id="UP000683925"/>
    </source>
</evidence>
<sequence>MNYACSHYAVPKLFIWATTKTSFNIFFVKMQWRQFNKACQLLESFLVYVQYMMIYQVHLLLWELNQNFKTLLVQLIYSYGLHLIMLINCLDNDNKIQVFIILITKTLYSFFSTIFFTRRILLLQVWGASKLTSFFFVGVRIAVFKSDSVNFCRYSVHNYNNHAHNNPKGLSSAIKTRDVYQNTVKILKCIHYKSFNSKQFRYESQVSADSRQVNIEQQEINLWGRSVKIFLCD</sequence>
<evidence type="ECO:0000256" key="1">
    <source>
        <dbReference type="SAM" id="Phobius"/>
    </source>
</evidence>
<feature type="transmembrane region" description="Helical" evidence="1">
    <location>
        <begin position="123"/>
        <end position="143"/>
    </location>
</feature>
<feature type="transmembrane region" description="Helical" evidence="1">
    <location>
        <begin position="68"/>
        <end position="87"/>
    </location>
</feature>
<keyword evidence="3" id="KW-1185">Reference proteome</keyword>
<comment type="caution">
    <text evidence="2">The sequence shown here is derived from an EMBL/GenBank/DDBJ whole genome shotgun (WGS) entry which is preliminary data.</text>
</comment>
<dbReference type="EMBL" id="CAJJDP010000083">
    <property type="protein sequence ID" value="CAD8184706.1"/>
    <property type="molecule type" value="Genomic_DNA"/>
</dbReference>
<feature type="transmembrane region" description="Helical" evidence="1">
    <location>
        <begin position="41"/>
        <end position="62"/>
    </location>
</feature>
<dbReference type="AlphaFoldDB" id="A0A8S1WFG9"/>
<name>A0A8S1WFG9_PAROT</name>